<feature type="compositionally biased region" description="Low complexity" evidence="12">
    <location>
        <begin position="135"/>
        <end position="148"/>
    </location>
</feature>
<dbReference type="EMBL" id="UZAM01007635">
    <property type="protein sequence ID" value="VDP00450.1"/>
    <property type="molecule type" value="Genomic_DNA"/>
</dbReference>
<name>A0A183IHY3_9BILA</name>
<evidence type="ECO:0000259" key="13">
    <source>
        <dbReference type="PROSITE" id="PS50157"/>
    </source>
</evidence>
<dbReference type="GO" id="GO:0006357">
    <property type="term" value="P:regulation of transcription by RNA polymerase II"/>
    <property type="evidence" value="ECO:0007669"/>
    <property type="project" value="TreeGrafter"/>
</dbReference>
<evidence type="ECO:0000256" key="1">
    <source>
        <dbReference type="ARBA" id="ARBA00004123"/>
    </source>
</evidence>
<evidence type="ECO:0000313" key="16">
    <source>
        <dbReference type="WBParaSite" id="SBAD_0000338201-mRNA-1"/>
    </source>
</evidence>
<accession>A0A183IHY3</accession>
<organism evidence="16">
    <name type="scientific">Soboliphyme baturini</name>
    <dbReference type="NCBI Taxonomy" id="241478"/>
    <lineage>
        <taxon>Eukaryota</taxon>
        <taxon>Metazoa</taxon>
        <taxon>Ecdysozoa</taxon>
        <taxon>Nematoda</taxon>
        <taxon>Enoplea</taxon>
        <taxon>Dorylaimia</taxon>
        <taxon>Dioctophymatida</taxon>
        <taxon>Dioctophymatoidea</taxon>
        <taxon>Soboliphymatidae</taxon>
        <taxon>Soboliphyme</taxon>
    </lineage>
</organism>
<feature type="region of interest" description="Disordered" evidence="12">
    <location>
        <begin position="92"/>
        <end position="148"/>
    </location>
</feature>
<dbReference type="GO" id="GO:0000978">
    <property type="term" value="F:RNA polymerase II cis-regulatory region sequence-specific DNA binding"/>
    <property type="evidence" value="ECO:0007669"/>
    <property type="project" value="TreeGrafter"/>
</dbReference>
<keyword evidence="9" id="KW-0804">Transcription</keyword>
<keyword evidence="2" id="KW-1017">Isopeptide bond</keyword>
<dbReference type="PANTHER" id="PTHR45993:SF6">
    <property type="entry name" value="C2H2-TYPE DOMAIN-CONTAINING PROTEIN"/>
    <property type="match status" value="1"/>
</dbReference>
<evidence type="ECO:0000256" key="3">
    <source>
        <dbReference type="ARBA" id="ARBA00022723"/>
    </source>
</evidence>
<feature type="domain" description="C2H2-type" evidence="13">
    <location>
        <begin position="197"/>
        <end position="224"/>
    </location>
</feature>
<reference evidence="16" key="1">
    <citation type="submission" date="2016-06" db="UniProtKB">
        <authorList>
            <consortium name="WormBaseParasite"/>
        </authorList>
    </citation>
    <scope>IDENTIFICATION</scope>
</reference>
<dbReference type="AlphaFoldDB" id="A0A183IHY3"/>
<evidence type="ECO:0000256" key="12">
    <source>
        <dbReference type="SAM" id="MobiDB-lite"/>
    </source>
</evidence>
<evidence type="ECO:0000256" key="7">
    <source>
        <dbReference type="ARBA" id="ARBA00022843"/>
    </source>
</evidence>
<evidence type="ECO:0000256" key="5">
    <source>
        <dbReference type="ARBA" id="ARBA00022771"/>
    </source>
</evidence>
<evidence type="ECO:0000313" key="15">
    <source>
        <dbReference type="Proteomes" id="UP000270296"/>
    </source>
</evidence>
<evidence type="ECO:0000256" key="8">
    <source>
        <dbReference type="ARBA" id="ARBA00023015"/>
    </source>
</evidence>
<keyword evidence="15" id="KW-1185">Reference proteome</keyword>
<dbReference type="WBParaSite" id="SBAD_0000338201-mRNA-1">
    <property type="protein sequence ID" value="SBAD_0000338201-mRNA-1"/>
    <property type="gene ID" value="SBAD_0000338201"/>
</dbReference>
<feature type="compositionally biased region" description="Polar residues" evidence="12">
    <location>
        <begin position="15"/>
        <end position="25"/>
    </location>
</feature>
<protein>
    <submittedName>
        <fullName evidence="16">C2H2-type domain-containing protein</fullName>
    </submittedName>
</protein>
<keyword evidence="5 11" id="KW-0863">Zinc-finger</keyword>
<dbReference type="PROSITE" id="PS00028">
    <property type="entry name" value="ZINC_FINGER_C2H2_1"/>
    <property type="match status" value="1"/>
</dbReference>
<feature type="compositionally biased region" description="Polar residues" evidence="12">
    <location>
        <begin position="34"/>
        <end position="46"/>
    </location>
</feature>
<dbReference type="InterPro" id="IPR036236">
    <property type="entry name" value="Znf_C2H2_sf"/>
</dbReference>
<dbReference type="Proteomes" id="UP000270296">
    <property type="component" value="Unassembled WGS sequence"/>
</dbReference>
<comment type="subcellular location">
    <subcellularLocation>
        <location evidence="1">Nucleus</location>
    </subcellularLocation>
</comment>
<dbReference type="FunFam" id="3.30.160.60:FF:000046">
    <property type="entry name" value="Putative B-cell lymphoma/leukemia 11A"/>
    <property type="match status" value="1"/>
</dbReference>
<feature type="domain" description="C2H2-type" evidence="13">
    <location>
        <begin position="176"/>
        <end position="196"/>
    </location>
</feature>
<feature type="domain" description="C2H2-type" evidence="13">
    <location>
        <begin position="227"/>
        <end position="258"/>
    </location>
</feature>
<dbReference type="OrthoDB" id="10046198at2759"/>
<dbReference type="SMART" id="SM00355">
    <property type="entry name" value="ZnF_C2H2"/>
    <property type="match status" value="2"/>
</dbReference>
<feature type="region of interest" description="Disordered" evidence="12">
    <location>
        <begin position="256"/>
        <end position="283"/>
    </location>
</feature>
<dbReference type="GO" id="GO:0005634">
    <property type="term" value="C:nucleus"/>
    <property type="evidence" value="ECO:0007669"/>
    <property type="project" value="UniProtKB-SubCell"/>
</dbReference>
<dbReference type="PROSITE" id="PS50157">
    <property type="entry name" value="ZINC_FINGER_C2H2_2"/>
    <property type="match status" value="3"/>
</dbReference>
<dbReference type="InterPro" id="IPR051497">
    <property type="entry name" value="Dev/Hematopoietic_TF"/>
</dbReference>
<gene>
    <name evidence="14" type="ORF">SBAD_LOCUS3228</name>
</gene>
<sequence length="385" mass="41847">KQKSESPVSEREENSCSIGDATQDSSQEDDNLKDSSYQRSGETASVRNDPALVNSLSDNPSNIQNLLSMWMQPALAMERYYSSLQQLLSSQAEAEQMSSKSSVNNGNDSTETTAALSPDQAASPASVPTGTASLNGSTPSANTSSTNVNNTSFNSLSSEMLFYVLYDFLVIIGRFQVFTNRSNLIVHLRSHTGEKPYKCRLCPYACAQSSKLTRHMKTHGQQGKEIYHCCICYMPFSVHSTLEKHMRKCVVSHNSSYRSQPVGSSDFTAGSNSVPPRTTSQTGTKQINLFTTSSGTLPMVTDSMAKKRLFSWLQTQFSLAAAAKNDTAKANGTAEADMYSEVAKSLQYSRAVDSPNDTASPRTSLADEADPPSDDNNDNRKESGS</sequence>
<evidence type="ECO:0000256" key="2">
    <source>
        <dbReference type="ARBA" id="ARBA00022499"/>
    </source>
</evidence>
<feature type="region of interest" description="Disordered" evidence="12">
    <location>
        <begin position="1"/>
        <end position="56"/>
    </location>
</feature>
<keyword evidence="4" id="KW-0677">Repeat</keyword>
<dbReference type="PANTHER" id="PTHR45993">
    <property type="entry name" value="B-CELL LYMPHOMA/LEUKEMIA 11"/>
    <property type="match status" value="1"/>
</dbReference>
<keyword evidence="8" id="KW-0805">Transcription regulation</keyword>
<evidence type="ECO:0000256" key="11">
    <source>
        <dbReference type="PROSITE-ProRule" id="PRU00042"/>
    </source>
</evidence>
<proteinExistence type="predicted"/>
<keyword evidence="6" id="KW-0862">Zinc</keyword>
<keyword evidence="3" id="KW-0479">Metal-binding</keyword>
<dbReference type="Gene3D" id="3.30.160.60">
    <property type="entry name" value="Classic Zinc Finger"/>
    <property type="match status" value="2"/>
</dbReference>
<dbReference type="GO" id="GO:0008270">
    <property type="term" value="F:zinc ion binding"/>
    <property type="evidence" value="ECO:0007669"/>
    <property type="project" value="UniProtKB-KW"/>
</dbReference>
<keyword evidence="7" id="KW-0832">Ubl conjugation</keyword>
<dbReference type="SUPFAM" id="SSF57667">
    <property type="entry name" value="beta-beta-alpha zinc fingers"/>
    <property type="match status" value="1"/>
</dbReference>
<feature type="compositionally biased region" description="Acidic residues" evidence="12">
    <location>
        <begin position="367"/>
        <end position="376"/>
    </location>
</feature>
<feature type="region of interest" description="Disordered" evidence="12">
    <location>
        <begin position="349"/>
        <end position="385"/>
    </location>
</feature>
<evidence type="ECO:0000313" key="14">
    <source>
        <dbReference type="EMBL" id="VDP00450.1"/>
    </source>
</evidence>
<dbReference type="InterPro" id="IPR013087">
    <property type="entry name" value="Znf_C2H2_type"/>
</dbReference>
<dbReference type="GO" id="GO:0003700">
    <property type="term" value="F:DNA-binding transcription factor activity"/>
    <property type="evidence" value="ECO:0007669"/>
    <property type="project" value="TreeGrafter"/>
</dbReference>
<dbReference type="Pfam" id="PF00096">
    <property type="entry name" value="zf-C2H2"/>
    <property type="match status" value="1"/>
</dbReference>
<evidence type="ECO:0000256" key="9">
    <source>
        <dbReference type="ARBA" id="ARBA00023163"/>
    </source>
</evidence>
<evidence type="ECO:0000256" key="4">
    <source>
        <dbReference type="ARBA" id="ARBA00022737"/>
    </source>
</evidence>
<evidence type="ECO:0000256" key="6">
    <source>
        <dbReference type="ARBA" id="ARBA00022833"/>
    </source>
</evidence>
<keyword evidence="10" id="KW-0539">Nucleus</keyword>
<reference evidence="14 15" key="2">
    <citation type="submission" date="2018-11" db="EMBL/GenBank/DDBJ databases">
        <authorList>
            <consortium name="Pathogen Informatics"/>
        </authorList>
    </citation>
    <scope>NUCLEOTIDE SEQUENCE [LARGE SCALE GENOMIC DNA]</scope>
</reference>
<evidence type="ECO:0000256" key="10">
    <source>
        <dbReference type="ARBA" id="ARBA00023242"/>
    </source>
</evidence>
<feature type="compositionally biased region" description="Polar residues" evidence="12">
    <location>
        <begin position="97"/>
        <end position="115"/>
    </location>
</feature>